<dbReference type="Proteomes" id="UP000292347">
    <property type="component" value="Unassembled WGS sequence"/>
</dbReference>
<accession>A0A4Q2IUN0</accession>
<dbReference type="GO" id="GO:0008800">
    <property type="term" value="F:beta-lactamase activity"/>
    <property type="evidence" value="ECO:0007669"/>
    <property type="project" value="UniProtKB-EC"/>
</dbReference>
<dbReference type="SUPFAM" id="SSF56601">
    <property type="entry name" value="beta-lactamase/transpeptidase-like"/>
    <property type="match status" value="1"/>
</dbReference>
<dbReference type="RefSeq" id="WP_129342138.1">
    <property type="nucleotide sequence ID" value="NZ_JACIDD010000002.1"/>
</dbReference>
<sequence>MRPPLLRRVALATALASGTPLAAQEAPAPAPEALAVTASSELRQRAEALGAAIAGSIPYDRYFAPSFRAAIPEAAFRQVRDQLTGGLGKPTRLEALVARTPHVADFRLGFERGTAVGQIVVDPAAPHLVTGLRITGSEPREAPEASVQAVVDAIRALPGATGFALARLEDGGPVHLVAHDSATPLAIGSTFKLVILAELVRATAAGERGWDDTVALDGSPLPGGGYTGRPAGTHVSLRELATQMISVSDNSATDILLRALGRDRVEAMLPVIGIRDARGRNTPFLGTLEAFKLKGVEGGALGQRWEAADIDGRRALLDGAVAQAPVSTIPASLFQDRKPIRIATIEWFASADDLLRVMDWLRRNTEGPAGADARAVLSRNPGIAPANAARWDWVGYKGGSEPGVVNMTLLMRARSGGWVAMAASWNNPQAAIDEARFIALINKAAALSAP</sequence>
<comment type="caution">
    <text evidence="3">The sequence shown here is derived from an EMBL/GenBank/DDBJ whole genome shotgun (WGS) entry which is preliminary data.</text>
</comment>
<dbReference type="OrthoDB" id="108135at2"/>
<evidence type="ECO:0000313" key="3">
    <source>
        <dbReference type="EMBL" id="RXZ31909.1"/>
    </source>
</evidence>
<dbReference type="PANTHER" id="PTHR35333">
    <property type="entry name" value="BETA-LACTAMASE"/>
    <property type="match status" value="1"/>
</dbReference>
<organism evidence="3 4">
    <name type="scientific">Sphingomonas desiccabilis</name>
    <dbReference type="NCBI Taxonomy" id="429134"/>
    <lineage>
        <taxon>Bacteria</taxon>
        <taxon>Pseudomonadati</taxon>
        <taxon>Pseudomonadota</taxon>
        <taxon>Alphaproteobacteria</taxon>
        <taxon>Sphingomonadales</taxon>
        <taxon>Sphingomonadaceae</taxon>
        <taxon>Sphingomonas</taxon>
    </lineage>
</organism>
<dbReference type="InterPro" id="IPR000871">
    <property type="entry name" value="Beta-lactam_class-A"/>
</dbReference>
<evidence type="ECO:0000313" key="4">
    <source>
        <dbReference type="Proteomes" id="UP000292347"/>
    </source>
</evidence>
<name>A0A4Q2IUN0_9SPHN</name>
<feature type="domain" description="Beta-lactamase class A catalytic" evidence="2">
    <location>
        <begin position="173"/>
        <end position="282"/>
    </location>
</feature>
<comment type="catalytic activity">
    <reaction evidence="1">
        <text>a beta-lactam + H2O = a substituted beta-amino acid</text>
        <dbReference type="Rhea" id="RHEA:20401"/>
        <dbReference type="ChEBI" id="CHEBI:15377"/>
        <dbReference type="ChEBI" id="CHEBI:35627"/>
        <dbReference type="ChEBI" id="CHEBI:140347"/>
        <dbReference type="EC" id="3.5.2.6"/>
    </reaction>
</comment>
<reference evidence="3 4" key="1">
    <citation type="submission" date="2019-01" db="EMBL/GenBank/DDBJ databases">
        <title>Sphingomonas mucosissima sp. nov. and Sphingomonas desiccabilis sp. nov., from biological soil crusts in the Colorado Plateau, USA.</title>
        <authorList>
            <person name="Zhu D."/>
        </authorList>
    </citation>
    <scope>NUCLEOTIDE SEQUENCE [LARGE SCALE GENOMIC DNA]</scope>
    <source>
        <strain evidence="3 4">CP1D</strain>
    </source>
</reference>
<evidence type="ECO:0000256" key="1">
    <source>
        <dbReference type="ARBA" id="ARBA00001526"/>
    </source>
</evidence>
<dbReference type="EMBL" id="SDPT01000002">
    <property type="protein sequence ID" value="RXZ31909.1"/>
    <property type="molecule type" value="Genomic_DNA"/>
</dbReference>
<dbReference type="GO" id="GO:0046677">
    <property type="term" value="P:response to antibiotic"/>
    <property type="evidence" value="ECO:0007669"/>
    <property type="project" value="InterPro"/>
</dbReference>
<dbReference type="GO" id="GO:0030655">
    <property type="term" value="P:beta-lactam antibiotic catabolic process"/>
    <property type="evidence" value="ECO:0007669"/>
    <property type="project" value="InterPro"/>
</dbReference>
<dbReference type="AlphaFoldDB" id="A0A4Q2IUN0"/>
<protein>
    <recommendedName>
        <fullName evidence="2">Beta-lactamase class A catalytic domain-containing protein</fullName>
    </recommendedName>
</protein>
<proteinExistence type="predicted"/>
<evidence type="ECO:0000259" key="2">
    <source>
        <dbReference type="Pfam" id="PF13354"/>
    </source>
</evidence>
<dbReference type="Gene3D" id="3.40.710.10">
    <property type="entry name" value="DD-peptidase/beta-lactamase superfamily"/>
    <property type="match status" value="1"/>
</dbReference>
<dbReference type="Pfam" id="PF13354">
    <property type="entry name" value="Beta-lactamase2"/>
    <property type="match status" value="1"/>
</dbReference>
<gene>
    <name evidence="3" type="ORF">EO081_12025</name>
</gene>
<dbReference type="InterPro" id="IPR012338">
    <property type="entry name" value="Beta-lactam/transpept-like"/>
</dbReference>
<dbReference type="PANTHER" id="PTHR35333:SF5">
    <property type="entry name" value="CONSERVED LIPOPROTEIN LPQF-RELATED"/>
    <property type="match status" value="1"/>
</dbReference>
<keyword evidence="4" id="KW-1185">Reference proteome</keyword>
<dbReference type="InterPro" id="IPR045155">
    <property type="entry name" value="Beta-lactam_cat"/>
</dbReference>